<evidence type="ECO:0000256" key="5">
    <source>
        <dbReference type="ARBA" id="ARBA00022777"/>
    </source>
</evidence>
<dbReference type="CDD" id="cd02022">
    <property type="entry name" value="DPCK"/>
    <property type="match status" value="1"/>
</dbReference>
<organism evidence="10 11">
    <name type="scientific">Marinithermofilum abyssi</name>
    <dbReference type="NCBI Taxonomy" id="1571185"/>
    <lineage>
        <taxon>Bacteria</taxon>
        <taxon>Bacillati</taxon>
        <taxon>Bacillota</taxon>
        <taxon>Bacilli</taxon>
        <taxon>Bacillales</taxon>
        <taxon>Thermoactinomycetaceae</taxon>
        <taxon>Marinithermofilum</taxon>
    </lineage>
</organism>
<accession>A0A8J2VI29</accession>
<dbReference type="HAMAP" id="MF_00376">
    <property type="entry name" value="Dephospho_CoA_kinase"/>
    <property type="match status" value="1"/>
</dbReference>
<evidence type="ECO:0000256" key="2">
    <source>
        <dbReference type="ARBA" id="ARBA00022490"/>
    </source>
</evidence>
<dbReference type="PROSITE" id="PS51219">
    <property type="entry name" value="DPCK"/>
    <property type="match status" value="1"/>
</dbReference>
<keyword evidence="2 8" id="KW-0963">Cytoplasm</keyword>
<keyword evidence="3 8" id="KW-0808">Transferase</keyword>
<feature type="binding site" evidence="8">
    <location>
        <begin position="10"/>
        <end position="15"/>
    </location>
    <ligand>
        <name>ATP</name>
        <dbReference type="ChEBI" id="CHEBI:30616"/>
    </ligand>
</feature>
<comment type="similarity">
    <text evidence="1 8">Belongs to the CoaE family.</text>
</comment>
<comment type="catalytic activity">
    <reaction evidence="8">
        <text>3'-dephospho-CoA + ATP = ADP + CoA + H(+)</text>
        <dbReference type="Rhea" id="RHEA:18245"/>
        <dbReference type="ChEBI" id="CHEBI:15378"/>
        <dbReference type="ChEBI" id="CHEBI:30616"/>
        <dbReference type="ChEBI" id="CHEBI:57287"/>
        <dbReference type="ChEBI" id="CHEBI:57328"/>
        <dbReference type="ChEBI" id="CHEBI:456216"/>
        <dbReference type="EC" id="2.7.1.24"/>
    </reaction>
</comment>
<evidence type="ECO:0000256" key="7">
    <source>
        <dbReference type="ARBA" id="ARBA00022993"/>
    </source>
</evidence>
<dbReference type="InterPro" id="IPR001977">
    <property type="entry name" value="Depp_CoAkinase"/>
</dbReference>
<dbReference type="SUPFAM" id="SSF52540">
    <property type="entry name" value="P-loop containing nucleoside triphosphate hydrolases"/>
    <property type="match status" value="1"/>
</dbReference>
<keyword evidence="6 8" id="KW-0067">ATP-binding</keyword>
<sequence>MIAGLTGGIATGKSTVSRMLQERGAAIVDADVIARQVVEPGTEGLRRIKERFGQEVLQPDGTLDRKALGAIVFRDPAARRELNRLLHPLIIDQMQEETRQAQRSNPARPVILDTPLLIEEKLTSLVEKVIVVYIPEALQLQRLMAREGMDEKEARRLIQSQIPIEEKKQFADVLIDNSGTLADTERQVDQLWETLVLQNGSDQP</sequence>
<dbReference type="EMBL" id="BMHQ01000006">
    <property type="protein sequence ID" value="GGE17556.1"/>
    <property type="molecule type" value="Genomic_DNA"/>
</dbReference>
<proteinExistence type="inferred from homology"/>
<dbReference type="GO" id="GO:0004140">
    <property type="term" value="F:dephospho-CoA kinase activity"/>
    <property type="evidence" value="ECO:0007669"/>
    <property type="project" value="UniProtKB-UniRule"/>
</dbReference>
<evidence type="ECO:0000256" key="6">
    <source>
        <dbReference type="ARBA" id="ARBA00022840"/>
    </source>
</evidence>
<comment type="pathway">
    <text evidence="8">Cofactor biosynthesis; coenzyme A biosynthesis; CoA from (R)-pantothenate: step 5/5.</text>
</comment>
<keyword evidence="4 8" id="KW-0547">Nucleotide-binding</keyword>
<gene>
    <name evidence="8 10" type="primary">coaE</name>
    <name evidence="10" type="ORF">GCM10011571_19080</name>
</gene>
<comment type="caution">
    <text evidence="10">The sequence shown here is derived from an EMBL/GenBank/DDBJ whole genome shotgun (WGS) entry which is preliminary data.</text>
</comment>
<dbReference type="AlphaFoldDB" id="A0A8J2VI29"/>
<dbReference type="GO" id="GO:0005737">
    <property type="term" value="C:cytoplasm"/>
    <property type="evidence" value="ECO:0007669"/>
    <property type="project" value="UniProtKB-SubCell"/>
</dbReference>
<evidence type="ECO:0000256" key="8">
    <source>
        <dbReference type="HAMAP-Rule" id="MF_00376"/>
    </source>
</evidence>
<evidence type="ECO:0000256" key="3">
    <source>
        <dbReference type="ARBA" id="ARBA00022679"/>
    </source>
</evidence>
<evidence type="ECO:0000256" key="4">
    <source>
        <dbReference type="ARBA" id="ARBA00022741"/>
    </source>
</evidence>
<dbReference type="Proteomes" id="UP000625210">
    <property type="component" value="Unassembled WGS sequence"/>
</dbReference>
<dbReference type="InterPro" id="IPR027417">
    <property type="entry name" value="P-loop_NTPase"/>
</dbReference>
<evidence type="ECO:0000313" key="11">
    <source>
        <dbReference type="Proteomes" id="UP000625210"/>
    </source>
</evidence>
<comment type="subcellular location">
    <subcellularLocation>
        <location evidence="8">Cytoplasm</location>
    </subcellularLocation>
</comment>
<name>A0A8J2VI29_9BACL</name>
<dbReference type="GO" id="GO:0005524">
    <property type="term" value="F:ATP binding"/>
    <property type="evidence" value="ECO:0007669"/>
    <property type="project" value="UniProtKB-UniRule"/>
</dbReference>
<dbReference type="UniPathway" id="UPA00241">
    <property type="reaction ID" value="UER00356"/>
</dbReference>
<evidence type="ECO:0000313" key="10">
    <source>
        <dbReference type="EMBL" id="GGE17556.1"/>
    </source>
</evidence>
<dbReference type="Gene3D" id="3.40.50.300">
    <property type="entry name" value="P-loop containing nucleotide triphosphate hydrolases"/>
    <property type="match status" value="1"/>
</dbReference>
<evidence type="ECO:0000256" key="1">
    <source>
        <dbReference type="ARBA" id="ARBA00009018"/>
    </source>
</evidence>
<dbReference type="PANTHER" id="PTHR10695">
    <property type="entry name" value="DEPHOSPHO-COA KINASE-RELATED"/>
    <property type="match status" value="1"/>
</dbReference>
<dbReference type="PANTHER" id="PTHR10695:SF46">
    <property type="entry name" value="BIFUNCTIONAL COENZYME A SYNTHASE-RELATED"/>
    <property type="match status" value="1"/>
</dbReference>
<dbReference type="RefSeq" id="WP_188647663.1">
    <property type="nucleotide sequence ID" value="NZ_BMHQ01000006.1"/>
</dbReference>
<keyword evidence="7 8" id="KW-0173">Coenzyme A biosynthesis</keyword>
<dbReference type="GO" id="GO:0015937">
    <property type="term" value="P:coenzyme A biosynthetic process"/>
    <property type="evidence" value="ECO:0007669"/>
    <property type="project" value="UniProtKB-UniRule"/>
</dbReference>
<keyword evidence="11" id="KW-1185">Reference proteome</keyword>
<reference evidence="10" key="1">
    <citation type="journal article" date="2014" name="Int. J. Syst. Evol. Microbiol.">
        <title>Complete genome sequence of Corynebacterium casei LMG S-19264T (=DSM 44701T), isolated from a smear-ripened cheese.</title>
        <authorList>
            <consortium name="US DOE Joint Genome Institute (JGI-PGF)"/>
            <person name="Walter F."/>
            <person name="Albersmeier A."/>
            <person name="Kalinowski J."/>
            <person name="Ruckert C."/>
        </authorList>
    </citation>
    <scope>NUCLEOTIDE SEQUENCE</scope>
    <source>
        <strain evidence="10">CGMCC 1.15179</strain>
    </source>
</reference>
<evidence type="ECO:0000256" key="9">
    <source>
        <dbReference type="NCBIfam" id="TIGR00152"/>
    </source>
</evidence>
<dbReference type="NCBIfam" id="TIGR00152">
    <property type="entry name" value="dephospho-CoA kinase"/>
    <property type="match status" value="1"/>
</dbReference>
<dbReference type="Pfam" id="PF01121">
    <property type="entry name" value="CoaE"/>
    <property type="match status" value="1"/>
</dbReference>
<dbReference type="FunFam" id="3.40.50.300:FF:000991">
    <property type="entry name" value="Dephospho-CoA kinase"/>
    <property type="match status" value="1"/>
</dbReference>
<reference evidence="10" key="2">
    <citation type="submission" date="2020-09" db="EMBL/GenBank/DDBJ databases">
        <authorList>
            <person name="Sun Q."/>
            <person name="Zhou Y."/>
        </authorList>
    </citation>
    <scope>NUCLEOTIDE SEQUENCE</scope>
    <source>
        <strain evidence="10">CGMCC 1.15179</strain>
    </source>
</reference>
<dbReference type="EC" id="2.7.1.24" evidence="8 9"/>
<comment type="function">
    <text evidence="8">Catalyzes the phosphorylation of the 3'-hydroxyl group of dephosphocoenzyme A to form coenzyme A.</text>
</comment>
<keyword evidence="5 8" id="KW-0418">Kinase</keyword>
<protein>
    <recommendedName>
        <fullName evidence="8 9">Dephospho-CoA kinase</fullName>
        <ecNumber evidence="8 9">2.7.1.24</ecNumber>
    </recommendedName>
    <alternativeName>
        <fullName evidence="8">Dephosphocoenzyme A kinase</fullName>
    </alternativeName>
</protein>